<reference evidence="3" key="1">
    <citation type="submission" date="2016-11" db="EMBL/GenBank/DDBJ databases">
        <authorList>
            <person name="Varghese N."/>
            <person name="Submissions S."/>
        </authorList>
    </citation>
    <scope>NUCLEOTIDE SEQUENCE [LARGE SCALE GENOMIC DNA]</scope>
    <source>
        <strain evidence="3">DSM 19514</strain>
    </source>
</reference>
<name>A0A1M4XPC7_9ACTN</name>
<dbReference type="AlphaFoldDB" id="A0A1M4XPC7"/>
<feature type="domain" description="CRISPR system ring nuclease SSO2081-like" evidence="1">
    <location>
        <begin position="13"/>
        <end position="224"/>
    </location>
</feature>
<protein>
    <submittedName>
        <fullName evidence="2">CRISPR-associated protein, NE0113 family</fullName>
    </submittedName>
</protein>
<keyword evidence="3" id="KW-1185">Reference proteome</keyword>
<dbReference type="InterPro" id="IPR013413">
    <property type="entry name" value="CRISPR-assoc_prot_NE0113"/>
</dbReference>
<dbReference type="NCBIfam" id="TIGR02584">
    <property type="entry name" value="cas_NE0113"/>
    <property type="match status" value="1"/>
</dbReference>
<dbReference type="EMBL" id="FQUL01000042">
    <property type="protein sequence ID" value="SHE95082.1"/>
    <property type="molecule type" value="Genomic_DNA"/>
</dbReference>
<gene>
    <name evidence="2" type="ORF">SAMN02745225_02083</name>
</gene>
<dbReference type="Proteomes" id="UP000184295">
    <property type="component" value="Unassembled WGS sequence"/>
</dbReference>
<dbReference type="CDD" id="cd09741">
    <property type="entry name" value="Csx1_III-U"/>
    <property type="match status" value="1"/>
</dbReference>
<accession>A0A1M4XPC7</accession>
<dbReference type="InterPro" id="IPR019092">
    <property type="entry name" value="SSO2081-like_dom"/>
</dbReference>
<dbReference type="STRING" id="1121881.SAMN02745225_02083"/>
<organism evidence="2 3">
    <name type="scientific">Ferrithrix thermotolerans DSM 19514</name>
    <dbReference type="NCBI Taxonomy" id="1121881"/>
    <lineage>
        <taxon>Bacteria</taxon>
        <taxon>Bacillati</taxon>
        <taxon>Actinomycetota</taxon>
        <taxon>Acidimicrobiia</taxon>
        <taxon>Acidimicrobiales</taxon>
        <taxon>Acidimicrobiaceae</taxon>
        <taxon>Ferrithrix</taxon>
    </lineage>
</organism>
<sequence length="374" mass="40888">MSGRVFVATCGLSPQVITESIYALAIKLEPAFFPTSLRIITTSEGRDKVLDRLSSHGEGWLLRLCEEYGLPALDITDQDIVVPPAIEAGGTGLEDIRTSEDNIAASDTISDLIRELTAEEDSEVHASIAGGRKTMGYLLGYSLSLFGREQDALSHVLVSPEFESIDGFYYPTKKQSFIKTRSGELLDASKAEVDLALLPFVRMRSSIPKSLLSGKASFSATVSAIAIKSSSLEVSIDPGARSLQVGDVSTSLTPIQLVFFSTLIRLTAQKKELLFPKKNLYDKELGAFLIEEAKRLELHSALHKDTVLRMSQGVDSSYLYTLLSRLRKVLLESYGAETTERLIKEKKSGVGVKLVSFGSDPSNVRYLKLAHEAC</sequence>
<evidence type="ECO:0000313" key="2">
    <source>
        <dbReference type="EMBL" id="SHE95082.1"/>
    </source>
</evidence>
<evidence type="ECO:0000313" key="3">
    <source>
        <dbReference type="Proteomes" id="UP000184295"/>
    </source>
</evidence>
<proteinExistence type="predicted"/>
<evidence type="ECO:0000259" key="1">
    <source>
        <dbReference type="Pfam" id="PF09623"/>
    </source>
</evidence>
<dbReference type="Pfam" id="PF09623">
    <property type="entry name" value="Cas_NE0113"/>
    <property type="match status" value="1"/>
</dbReference>
<dbReference type="RefSeq" id="WP_178138802.1">
    <property type="nucleotide sequence ID" value="NZ_FQUL01000042.1"/>
</dbReference>